<dbReference type="EMBL" id="LCFB01000007">
    <property type="protein sequence ID" value="KKS85455.1"/>
    <property type="molecule type" value="Genomic_DNA"/>
</dbReference>
<comment type="caution">
    <text evidence="2">The sequence shown here is derived from an EMBL/GenBank/DDBJ whole genome shotgun (WGS) entry which is preliminary data.</text>
</comment>
<dbReference type="Proteomes" id="UP000034543">
    <property type="component" value="Unassembled WGS sequence"/>
</dbReference>
<dbReference type="AlphaFoldDB" id="A0A0G1CI04"/>
<dbReference type="STRING" id="1618436.UV59_C0007G0038"/>
<dbReference type="SUPFAM" id="SSF53756">
    <property type="entry name" value="UDP-Glycosyltransferase/glycogen phosphorylase"/>
    <property type="match status" value="1"/>
</dbReference>
<sequence>MFNYLYNLKRIFRVTASTVEKPEALFIEHSYRKKTQATRFLSDLLQKHFSLKFIFDDNWKEGRDADVPAFQKHNYVFFCQVIPNLADLSHLARQTTVVWFPMYDAIITGRNKQYLWQLSKIPLKTVCFSSTLYQMLQKFGMNCFYLQYYPDPKEFTPIVDYTSIRVYFWYRRDPINWQLVKTLLAKTNIAAITIKNDPDPGNKPLVINSHDIKKYSIRLYSKHLPLVQHRKVISQASVYMAPRILEGIGVSFVEALTQGQCVIAPNQPTMNEYIRNNSNGYLYNVDRVKPLDLGAFAQIGKNARHEAKKGYQKWQQNSQSLISFITNP</sequence>
<dbReference type="InterPro" id="IPR001296">
    <property type="entry name" value="Glyco_trans_1"/>
</dbReference>
<evidence type="ECO:0000313" key="3">
    <source>
        <dbReference type="Proteomes" id="UP000034543"/>
    </source>
</evidence>
<proteinExistence type="predicted"/>
<keyword evidence="2" id="KW-0808">Transferase</keyword>
<gene>
    <name evidence="2" type="ORF">UV59_C0007G0038</name>
</gene>
<evidence type="ECO:0000259" key="1">
    <source>
        <dbReference type="Pfam" id="PF00534"/>
    </source>
</evidence>
<dbReference type="Gene3D" id="3.40.50.2000">
    <property type="entry name" value="Glycogen Phosphorylase B"/>
    <property type="match status" value="1"/>
</dbReference>
<dbReference type="Pfam" id="PF00534">
    <property type="entry name" value="Glycos_transf_1"/>
    <property type="match status" value="1"/>
</dbReference>
<reference evidence="2 3" key="1">
    <citation type="journal article" date="2015" name="Nature">
        <title>rRNA introns, odd ribosomes, and small enigmatic genomes across a large radiation of phyla.</title>
        <authorList>
            <person name="Brown C.T."/>
            <person name="Hug L.A."/>
            <person name="Thomas B.C."/>
            <person name="Sharon I."/>
            <person name="Castelle C.J."/>
            <person name="Singh A."/>
            <person name="Wilkins M.J."/>
            <person name="Williams K.H."/>
            <person name="Banfield J.F."/>
        </authorList>
    </citation>
    <scope>NUCLEOTIDE SEQUENCE [LARGE SCALE GENOMIC DNA]</scope>
</reference>
<dbReference type="GO" id="GO:0016757">
    <property type="term" value="F:glycosyltransferase activity"/>
    <property type="evidence" value="ECO:0007669"/>
    <property type="project" value="InterPro"/>
</dbReference>
<accession>A0A0G1CI04</accession>
<organism evidence="2 3">
    <name type="scientific">Candidatus Gottesmanbacteria bacterium GW2011_GWA1_43_11</name>
    <dbReference type="NCBI Taxonomy" id="1618436"/>
    <lineage>
        <taxon>Bacteria</taxon>
        <taxon>Candidatus Gottesmaniibacteriota</taxon>
    </lineage>
</organism>
<feature type="domain" description="Glycosyl transferase family 1" evidence="1">
    <location>
        <begin position="229"/>
        <end position="286"/>
    </location>
</feature>
<evidence type="ECO:0000313" key="2">
    <source>
        <dbReference type="EMBL" id="KKS85455.1"/>
    </source>
</evidence>
<protein>
    <submittedName>
        <fullName evidence="2">Glycosyltransferase, group 1 family protein</fullName>
    </submittedName>
</protein>
<name>A0A0G1CI04_9BACT</name>